<dbReference type="Proteomes" id="UP000238442">
    <property type="component" value="Chromosome"/>
</dbReference>
<gene>
    <name evidence="3" type="ORF">C5O00_08250</name>
</gene>
<name>A0A2S0HWV2_9FLAO</name>
<evidence type="ECO:0000256" key="1">
    <source>
        <dbReference type="SAM" id="Coils"/>
    </source>
</evidence>
<feature type="coiled-coil region" evidence="1">
    <location>
        <begin position="289"/>
        <end position="316"/>
    </location>
</feature>
<dbReference type="Pfam" id="PF08885">
    <property type="entry name" value="GSCFA"/>
    <property type="match status" value="1"/>
</dbReference>
<dbReference type="KEGG" id="aue:C5O00_08250"/>
<feature type="domain" description="GSCFA" evidence="2">
    <location>
        <begin position="22"/>
        <end position="257"/>
    </location>
</feature>
<evidence type="ECO:0000313" key="4">
    <source>
        <dbReference type="Proteomes" id="UP000238442"/>
    </source>
</evidence>
<dbReference type="InterPro" id="IPR014982">
    <property type="entry name" value="GSCFA"/>
</dbReference>
<evidence type="ECO:0000313" key="3">
    <source>
        <dbReference type="EMBL" id="AVI51167.1"/>
    </source>
</evidence>
<keyword evidence="4" id="KW-1185">Reference proteome</keyword>
<organism evidence="3 4">
    <name type="scientific">Pukyongia salina</name>
    <dbReference type="NCBI Taxonomy" id="2094025"/>
    <lineage>
        <taxon>Bacteria</taxon>
        <taxon>Pseudomonadati</taxon>
        <taxon>Bacteroidota</taxon>
        <taxon>Flavobacteriia</taxon>
        <taxon>Flavobacteriales</taxon>
        <taxon>Flavobacteriaceae</taxon>
        <taxon>Pukyongia</taxon>
    </lineage>
</organism>
<reference evidence="3 4" key="1">
    <citation type="submission" date="2018-02" db="EMBL/GenBank/DDBJ databases">
        <title>Genomic analysis of the strain RR4-38 isolated from a seawater recirculating aquaculture system.</title>
        <authorList>
            <person name="Kim Y.-S."/>
            <person name="Jang Y.H."/>
            <person name="Kim K.-H."/>
        </authorList>
    </citation>
    <scope>NUCLEOTIDE SEQUENCE [LARGE SCALE GENOMIC DNA]</scope>
    <source>
        <strain evidence="3 4">RR4-38</strain>
    </source>
</reference>
<dbReference type="RefSeq" id="WP_105216408.1">
    <property type="nucleotide sequence ID" value="NZ_CP027062.1"/>
</dbReference>
<proteinExistence type="predicted"/>
<dbReference type="EMBL" id="CP027062">
    <property type="protein sequence ID" value="AVI51167.1"/>
    <property type="molecule type" value="Genomic_DNA"/>
</dbReference>
<evidence type="ECO:0000259" key="2">
    <source>
        <dbReference type="Pfam" id="PF08885"/>
    </source>
</evidence>
<accession>A0A2S0HWV2</accession>
<dbReference type="AlphaFoldDB" id="A0A2S0HWV2"/>
<sequence length="317" mass="36626">MKLQTTIPLTPAKVLIDYNSEVLLLGSCFTEHIGDKLEYFKFANFTNPFGIIFHPKALERLIERAALDRPFSEKDIFEWNGRWHCLEVHSLVSATEQSACLDLLNNSLAGLQEYLSTASHIIITFGTAWGYRYKPSGAIVANCHKIPQNEFAKEISSVEDVVEITNRITELVTLQNKKAQLIFTVSPVRHLKDGFVENTRSKAHLLAGIHRSIELNPANHYFPSYELMMDELRDYRFYTEDMLHPNKTAVEIIWHRFSEVWIDSATASIQKEIASIRSDMAHRPFDPESESHKEFQKKLQEKIQELQRKLPHLNFKL</sequence>
<protein>
    <submittedName>
        <fullName evidence="3">GSCFA domain-containing protein</fullName>
    </submittedName>
</protein>
<keyword evidence="1" id="KW-0175">Coiled coil</keyword>
<dbReference type="OrthoDB" id="9807687at2"/>